<dbReference type="InterPro" id="IPR010917">
    <property type="entry name" value="TonB_rcpt_CS"/>
</dbReference>
<dbReference type="Gene3D" id="2.40.170.20">
    <property type="entry name" value="TonB-dependent receptor, beta-barrel domain"/>
    <property type="match status" value="1"/>
</dbReference>
<dbReference type="Pfam" id="PF00593">
    <property type="entry name" value="TonB_dep_Rec_b-barrel"/>
    <property type="match status" value="1"/>
</dbReference>
<evidence type="ECO:0000256" key="5">
    <source>
        <dbReference type="ARBA" id="ARBA00023237"/>
    </source>
</evidence>
<feature type="chain" id="PRO_5047312742" evidence="7">
    <location>
        <begin position="28"/>
        <end position="1005"/>
    </location>
</feature>
<feature type="domain" description="TonB-dependent receptor-like beta-barrel" evidence="8">
    <location>
        <begin position="613"/>
        <end position="966"/>
    </location>
</feature>
<feature type="signal peptide" evidence="7">
    <location>
        <begin position="1"/>
        <end position="27"/>
    </location>
</feature>
<evidence type="ECO:0000256" key="6">
    <source>
        <dbReference type="RuleBase" id="RU003357"/>
    </source>
</evidence>
<evidence type="ECO:0000313" key="11">
    <source>
        <dbReference type="Proteomes" id="UP001163726"/>
    </source>
</evidence>
<dbReference type="InterPro" id="IPR036942">
    <property type="entry name" value="Beta-barrel_TonB_sf"/>
</dbReference>
<name>A0ABY7ATI0_9ALTE</name>
<keyword evidence="10" id="KW-0614">Plasmid</keyword>
<keyword evidence="10" id="KW-0675">Receptor</keyword>
<dbReference type="PROSITE" id="PS01156">
    <property type="entry name" value="TONB_DEPENDENT_REC_2"/>
    <property type="match status" value="1"/>
</dbReference>
<dbReference type="InterPro" id="IPR010104">
    <property type="entry name" value="TonB_rcpt_bac"/>
</dbReference>
<keyword evidence="4 6" id="KW-0472">Membrane</keyword>
<proteinExistence type="inferred from homology"/>
<dbReference type="PANTHER" id="PTHR40980:SF3">
    <property type="entry name" value="TONB-DEPENDENT RECEPTOR-LIKE BETA-BARREL DOMAIN-CONTAINING PROTEIN"/>
    <property type="match status" value="1"/>
</dbReference>
<evidence type="ECO:0000256" key="2">
    <source>
        <dbReference type="ARBA" id="ARBA00022729"/>
    </source>
</evidence>
<accession>A0ABY7ATI0</accession>
<feature type="domain" description="TonB-dependent receptor plug" evidence="9">
    <location>
        <begin position="58"/>
        <end position="163"/>
    </location>
</feature>
<organism evidence="10 11">
    <name type="scientific">Catenovulum adriaticum</name>
    <dbReference type="NCBI Taxonomy" id="2984846"/>
    <lineage>
        <taxon>Bacteria</taxon>
        <taxon>Pseudomonadati</taxon>
        <taxon>Pseudomonadota</taxon>
        <taxon>Gammaproteobacteria</taxon>
        <taxon>Alteromonadales</taxon>
        <taxon>Alteromonadaceae</taxon>
        <taxon>Catenovulum</taxon>
    </lineage>
</organism>
<keyword evidence="3 6" id="KW-0798">TonB box</keyword>
<evidence type="ECO:0000313" key="10">
    <source>
        <dbReference type="EMBL" id="WAJ71830.1"/>
    </source>
</evidence>
<evidence type="ECO:0000256" key="3">
    <source>
        <dbReference type="ARBA" id="ARBA00023077"/>
    </source>
</evidence>
<sequence>MKILNKKFALNGLAFGVLAALNTPSFAAEPNDNEINEEVETIKVTGVRASVHESILRKRAAANIIDGISAEDIGQLPDVSIADSISRIAGITVQTSEGGQADTASIRGLGPDLTLTTLNGRVLTTTNQGSRRVALGRLPSELINRVQVAKTPQAKMIEGGVAGTIEMETIRPLDRKKSTVTGVFRALGNSNASEVDTQDDVGWRGSLSYIDQLMDNKLGVAVGWAALNQDIPTYRVRGANVQARSGLGGQRGYSEDKILNFDYIRNDIDQNNILEVLPNALSYDTLEQNIDRNAVMGVIEYRPNEDTKLIFDAAYIKQDTFTKNNRLVVSNLGVYNLGPETSAHAMVDSQTNNLLGMTLGRSLITNFVNPNLNQDETINLGLTGEWFKEDWKFSGDLSYSWSGRDRTNPTLIAAMRTNNEIGYDQAIQDIRGDVNFRRWSAFDMSEKGNLILGFDPGVEDPTQWGVESVLDLKDNTEDKILSARFDAQWTLDGDHLRSLEFGVRVEEHNAKRATNRDRYFYGRNDENGENGLEPGERPQLSSDFIETSDFPFNSFFDVFGDKKRDGQAVAAYNGDMIALDYTPMWPIWDVDTLLAKAKSDAKTPNVAGDFFENQTLTYDLVTNFDLTEKSYAAYTQANFEFDLFDFYVTGNAGARYVYTDVTSTAVVPELDSLIVIPGGGEEGLENYIIEQGDTDLVPVTKTHSYAELLPSLNLNVELTSEWYLRLAAARTLSRAPFSDLSSTRSVNVGANSAEAVMIKEGQPALDPFTANQADLSLEWYPNQDMSLSLAYYYKKVGAYLTEALTREEMEFDRSRDPNSTDTTTAPVEIRTPVNADTNYWFQGLEFSYRHAFTFLPANFDGFGVEANWSVNDTNAVDDAFSPLMTGERDVVIARAVNVSEYMENIILYHEGQYGSVRFAWQRQSAYNRRLAGNATAEQIRPDGQLDLTVNFKLAKNVRLLGSVTNLTDSNIESYHLDVRNPNNLQLPNDITNTGRFYSVGIRATF</sequence>
<dbReference type="Proteomes" id="UP001163726">
    <property type="component" value="Plasmid pCadTS8_1"/>
</dbReference>
<dbReference type="NCBIfam" id="TIGR01782">
    <property type="entry name" value="TonB-Xanth-Caul"/>
    <property type="match status" value="1"/>
</dbReference>
<evidence type="ECO:0000256" key="4">
    <source>
        <dbReference type="ARBA" id="ARBA00023136"/>
    </source>
</evidence>
<dbReference type="EMBL" id="CP109966">
    <property type="protein sequence ID" value="WAJ71830.1"/>
    <property type="molecule type" value="Genomic_DNA"/>
</dbReference>
<protein>
    <submittedName>
        <fullName evidence="10">TonB-dependent receptor</fullName>
    </submittedName>
</protein>
<keyword evidence="2 7" id="KW-0732">Signal</keyword>
<evidence type="ECO:0000256" key="1">
    <source>
        <dbReference type="ARBA" id="ARBA00004442"/>
    </source>
</evidence>
<dbReference type="Gene3D" id="2.170.130.10">
    <property type="entry name" value="TonB-dependent receptor, plug domain"/>
    <property type="match status" value="1"/>
</dbReference>
<gene>
    <name evidence="10" type="ORF">OLW01_15960</name>
</gene>
<dbReference type="RefSeq" id="WP_268076552.1">
    <property type="nucleotide sequence ID" value="NZ_CP109966.1"/>
</dbReference>
<dbReference type="Pfam" id="PF07715">
    <property type="entry name" value="Plug"/>
    <property type="match status" value="1"/>
</dbReference>
<dbReference type="InterPro" id="IPR000531">
    <property type="entry name" value="Beta-barrel_TonB"/>
</dbReference>
<dbReference type="InterPro" id="IPR012910">
    <property type="entry name" value="Plug_dom"/>
</dbReference>
<geneLocation type="plasmid" evidence="10 11">
    <name>pCadTS8_1</name>
</geneLocation>
<comment type="subcellular location">
    <subcellularLocation>
        <location evidence="1 6">Cell outer membrane</location>
    </subcellularLocation>
</comment>
<evidence type="ECO:0000259" key="8">
    <source>
        <dbReference type="Pfam" id="PF00593"/>
    </source>
</evidence>
<dbReference type="SUPFAM" id="SSF56935">
    <property type="entry name" value="Porins"/>
    <property type="match status" value="1"/>
</dbReference>
<dbReference type="PANTHER" id="PTHR40980">
    <property type="entry name" value="PLUG DOMAIN-CONTAINING PROTEIN"/>
    <property type="match status" value="1"/>
</dbReference>
<comment type="similarity">
    <text evidence="6">Belongs to the TonB-dependent receptor family.</text>
</comment>
<dbReference type="InterPro" id="IPR037066">
    <property type="entry name" value="Plug_dom_sf"/>
</dbReference>
<reference evidence="10" key="1">
    <citation type="submission" date="2022-10" db="EMBL/GenBank/DDBJ databases">
        <title>Catenovulum adriacola sp. nov. isolated in the Harbour of Susak.</title>
        <authorList>
            <person name="Schoch T."/>
            <person name="Reich S.J."/>
            <person name="Stoeferle S."/>
            <person name="Flaiz M."/>
            <person name="Kazda M."/>
            <person name="Riedel C.U."/>
            <person name="Duerre P."/>
        </authorList>
    </citation>
    <scope>NUCLEOTIDE SEQUENCE</scope>
    <source>
        <strain evidence="10">TS8</strain>
        <plasmid evidence="10">pCadTS8_1</plasmid>
    </source>
</reference>
<evidence type="ECO:0000256" key="7">
    <source>
        <dbReference type="SAM" id="SignalP"/>
    </source>
</evidence>
<evidence type="ECO:0000259" key="9">
    <source>
        <dbReference type="Pfam" id="PF07715"/>
    </source>
</evidence>
<keyword evidence="5" id="KW-0998">Cell outer membrane</keyword>
<keyword evidence="11" id="KW-1185">Reference proteome</keyword>